<feature type="transmembrane region" description="Helical" evidence="7">
    <location>
        <begin position="17"/>
        <end position="40"/>
    </location>
</feature>
<dbReference type="PANTHER" id="PTHR42925:SF2">
    <property type="entry name" value="NA+ DRIVEN MULTIDRUG EFFLUX PUMP"/>
    <property type="match status" value="1"/>
</dbReference>
<evidence type="ECO:0000256" key="4">
    <source>
        <dbReference type="ARBA" id="ARBA00022692"/>
    </source>
</evidence>
<name>A0A9D0ZDQ7_9FIRM</name>
<feature type="transmembrane region" description="Helical" evidence="7">
    <location>
        <begin position="398"/>
        <end position="422"/>
    </location>
</feature>
<keyword evidence="6 7" id="KW-0472">Membrane</keyword>
<dbReference type="InterPro" id="IPR002528">
    <property type="entry name" value="MATE_fam"/>
</dbReference>
<feature type="transmembrane region" description="Helical" evidence="7">
    <location>
        <begin position="135"/>
        <end position="155"/>
    </location>
</feature>
<dbReference type="Pfam" id="PF01554">
    <property type="entry name" value="MatE"/>
    <property type="match status" value="2"/>
</dbReference>
<feature type="transmembrane region" description="Helical" evidence="7">
    <location>
        <begin position="196"/>
        <end position="218"/>
    </location>
</feature>
<comment type="subcellular location">
    <subcellularLocation>
        <location evidence="1">Cell membrane</location>
        <topology evidence="1">Multi-pass membrane protein</topology>
    </subcellularLocation>
</comment>
<feature type="transmembrane region" description="Helical" evidence="7">
    <location>
        <begin position="244"/>
        <end position="265"/>
    </location>
</feature>
<evidence type="ECO:0000256" key="5">
    <source>
        <dbReference type="ARBA" id="ARBA00022989"/>
    </source>
</evidence>
<dbReference type="InterPro" id="IPR048279">
    <property type="entry name" value="MdtK-like"/>
</dbReference>
<sequence>MITHCLKQDRGFYRETLLLMLPLVLQNLVTNFMALADTFMVGGLGEVELAAVSSANSLFYVVNLLIFGIQSGAGVLVAQYYGRGNQEAINRVMGMGYYISIAFTTVVALCAFFFPVQIMQVLTNNSALWEPGADYARIVGFSYVCMACSGVYIAVQRSMENPRLGAILLTVSGAMNIVLNYMLIYGEWGAPAMGCAGAALATLISRAFEVVVIVIYAAKNKRLRLSAGSMLRPGRQIAADFMRYSLPVVLNEGLWSLATTLFSIIMGHMDNSTPILAAYTIAGNIDKMCAVALLASGNTAAIIIGREIGRDADRDEIYAKGVALNFVCFLTGVFSMLLLLTVRATLLDSFVYPLMDISSEAGRIAKYMLLLIALVMPLRSVNLCNVVGVFRGGGDVKFALLVDVGPLYCICVTSAALCGLVFGLGIEAVYVCIVFDDIAKTFLCLPHLRRGKWINSVTRA</sequence>
<dbReference type="NCBIfam" id="TIGR00797">
    <property type="entry name" value="matE"/>
    <property type="match status" value="1"/>
</dbReference>
<evidence type="ECO:0000313" key="8">
    <source>
        <dbReference type="EMBL" id="HIQ78708.1"/>
    </source>
</evidence>
<evidence type="ECO:0000256" key="2">
    <source>
        <dbReference type="ARBA" id="ARBA00022448"/>
    </source>
</evidence>
<reference evidence="8" key="1">
    <citation type="submission" date="2020-10" db="EMBL/GenBank/DDBJ databases">
        <authorList>
            <person name="Gilroy R."/>
        </authorList>
    </citation>
    <scope>NUCLEOTIDE SEQUENCE</scope>
    <source>
        <strain evidence="8">ChiBcolR7-354</strain>
    </source>
</reference>
<feature type="transmembrane region" description="Helical" evidence="7">
    <location>
        <begin position="317"/>
        <end position="344"/>
    </location>
</feature>
<dbReference type="Proteomes" id="UP000824262">
    <property type="component" value="Unassembled WGS sequence"/>
</dbReference>
<evidence type="ECO:0000256" key="6">
    <source>
        <dbReference type="ARBA" id="ARBA00023136"/>
    </source>
</evidence>
<dbReference type="PIRSF" id="PIRSF006603">
    <property type="entry name" value="DinF"/>
    <property type="match status" value="1"/>
</dbReference>
<evidence type="ECO:0000313" key="9">
    <source>
        <dbReference type="Proteomes" id="UP000824262"/>
    </source>
</evidence>
<keyword evidence="5 7" id="KW-1133">Transmembrane helix</keyword>
<feature type="transmembrane region" description="Helical" evidence="7">
    <location>
        <begin position="60"/>
        <end position="82"/>
    </location>
</feature>
<keyword evidence="2" id="KW-0813">Transport</keyword>
<dbReference type="PANTHER" id="PTHR42925">
    <property type="entry name" value="MULTIDRUG AND TOXIN EFFLUX PROTEIN MATE FAMILY"/>
    <property type="match status" value="1"/>
</dbReference>
<protein>
    <submittedName>
        <fullName evidence="8">MATE family efflux transporter</fullName>
    </submittedName>
</protein>
<evidence type="ECO:0000256" key="3">
    <source>
        <dbReference type="ARBA" id="ARBA00022475"/>
    </source>
</evidence>
<dbReference type="AlphaFoldDB" id="A0A9D0ZDQ7"/>
<dbReference type="GO" id="GO:0005886">
    <property type="term" value="C:plasma membrane"/>
    <property type="evidence" value="ECO:0007669"/>
    <property type="project" value="UniProtKB-SubCell"/>
</dbReference>
<accession>A0A9D0ZDQ7</accession>
<feature type="transmembrane region" description="Helical" evidence="7">
    <location>
        <begin position="364"/>
        <end position="386"/>
    </location>
</feature>
<organism evidence="8 9">
    <name type="scientific">Candidatus Scatomorpha intestinavium</name>
    <dbReference type="NCBI Taxonomy" id="2840922"/>
    <lineage>
        <taxon>Bacteria</taxon>
        <taxon>Bacillati</taxon>
        <taxon>Bacillota</taxon>
        <taxon>Clostridia</taxon>
        <taxon>Eubacteriales</taxon>
        <taxon>Candidatus Scatomorpha</taxon>
    </lineage>
</organism>
<feature type="transmembrane region" description="Helical" evidence="7">
    <location>
        <begin position="94"/>
        <end position="115"/>
    </location>
</feature>
<evidence type="ECO:0000256" key="1">
    <source>
        <dbReference type="ARBA" id="ARBA00004651"/>
    </source>
</evidence>
<dbReference type="InterPro" id="IPR047135">
    <property type="entry name" value="YsiQ"/>
</dbReference>
<feature type="transmembrane region" description="Helical" evidence="7">
    <location>
        <begin position="285"/>
        <end position="305"/>
    </location>
</feature>
<gene>
    <name evidence="8" type="ORF">IAB77_05555</name>
</gene>
<reference evidence="8" key="2">
    <citation type="journal article" date="2021" name="PeerJ">
        <title>Extensive microbial diversity within the chicken gut microbiome revealed by metagenomics and culture.</title>
        <authorList>
            <person name="Gilroy R."/>
            <person name="Ravi A."/>
            <person name="Getino M."/>
            <person name="Pursley I."/>
            <person name="Horton D.L."/>
            <person name="Alikhan N.F."/>
            <person name="Baker D."/>
            <person name="Gharbi K."/>
            <person name="Hall N."/>
            <person name="Watson M."/>
            <person name="Adriaenssens E.M."/>
            <person name="Foster-Nyarko E."/>
            <person name="Jarju S."/>
            <person name="Secka A."/>
            <person name="Antonio M."/>
            <person name="Oren A."/>
            <person name="Chaudhuri R.R."/>
            <person name="La Ragione R."/>
            <person name="Hildebrand F."/>
            <person name="Pallen M.J."/>
        </authorList>
    </citation>
    <scope>NUCLEOTIDE SEQUENCE</scope>
    <source>
        <strain evidence="8">ChiBcolR7-354</strain>
    </source>
</reference>
<dbReference type="EMBL" id="DVGA01000054">
    <property type="protein sequence ID" value="HIQ78708.1"/>
    <property type="molecule type" value="Genomic_DNA"/>
</dbReference>
<comment type="caution">
    <text evidence="8">The sequence shown here is derived from an EMBL/GenBank/DDBJ whole genome shotgun (WGS) entry which is preliminary data.</text>
</comment>
<keyword evidence="4 7" id="KW-0812">Transmembrane</keyword>
<proteinExistence type="predicted"/>
<dbReference type="GO" id="GO:0042910">
    <property type="term" value="F:xenobiotic transmembrane transporter activity"/>
    <property type="evidence" value="ECO:0007669"/>
    <property type="project" value="InterPro"/>
</dbReference>
<keyword evidence="3" id="KW-1003">Cell membrane</keyword>
<evidence type="ECO:0000256" key="7">
    <source>
        <dbReference type="SAM" id="Phobius"/>
    </source>
</evidence>
<dbReference type="GO" id="GO:0015297">
    <property type="term" value="F:antiporter activity"/>
    <property type="evidence" value="ECO:0007669"/>
    <property type="project" value="InterPro"/>
</dbReference>
<feature type="transmembrane region" description="Helical" evidence="7">
    <location>
        <begin position="164"/>
        <end position="184"/>
    </location>
</feature>